<protein>
    <submittedName>
        <fullName evidence="4">Sugar O-acetyltransferase</fullName>
    </submittedName>
</protein>
<dbReference type="Pfam" id="PF00132">
    <property type="entry name" value="Hexapep"/>
    <property type="match status" value="1"/>
</dbReference>
<dbReference type="Proteomes" id="UP000326779">
    <property type="component" value="Chromosome"/>
</dbReference>
<dbReference type="InterPro" id="IPR051159">
    <property type="entry name" value="Hexapeptide_acetyltransf"/>
</dbReference>
<dbReference type="InterPro" id="IPR001451">
    <property type="entry name" value="Hexapep"/>
</dbReference>
<proteinExistence type="inferred from homology"/>
<dbReference type="AlphaFoldDB" id="A0A5P8M2N6"/>
<keyword evidence="2 4" id="KW-0808">Transferase</keyword>
<reference evidence="4 5" key="1">
    <citation type="submission" date="2019-10" db="EMBL/GenBank/DDBJ databases">
        <title>The completed genome of Lactobacillus harbinensis M1.</title>
        <authorList>
            <person name="Zheng Y."/>
        </authorList>
    </citation>
    <scope>NUCLEOTIDE SEQUENCE [LARGE SCALE GENOMIC DNA]</scope>
    <source>
        <strain evidence="4 5">M1</strain>
    </source>
</reference>
<sequence length="189" mass="20200">MSDVLTKALAGQPIQYDDPGFQAVDAVVTRNSQLLMQLNTGYRDRAAVNALLEKLIQRPVTPTTTLLPPLQTDFGGHIFLGRGVFINRNCMLVDLGGIYIGDRVLIGPNVTILTVNHEENPAARRNLRCQAVHVEAGAWLGANVTVLPGVTIGKNAIIGAGSLVTKDVPADTVVIGSPAKVLRKIKMTD</sequence>
<dbReference type="GO" id="GO:0008374">
    <property type="term" value="F:O-acyltransferase activity"/>
    <property type="evidence" value="ECO:0007669"/>
    <property type="project" value="TreeGrafter"/>
</dbReference>
<dbReference type="Gene3D" id="2.160.10.10">
    <property type="entry name" value="Hexapeptide repeat proteins"/>
    <property type="match status" value="1"/>
</dbReference>
<evidence type="ECO:0000313" key="5">
    <source>
        <dbReference type="Proteomes" id="UP000326779"/>
    </source>
</evidence>
<dbReference type="PROSITE" id="PS00101">
    <property type="entry name" value="HEXAPEP_TRANSFERASES"/>
    <property type="match status" value="1"/>
</dbReference>
<evidence type="ECO:0000256" key="1">
    <source>
        <dbReference type="ARBA" id="ARBA00007274"/>
    </source>
</evidence>
<gene>
    <name evidence="4" type="ORF">D1010_04445</name>
</gene>
<organism evidence="4 5">
    <name type="scientific">Schleiferilactobacillus harbinensis</name>
    <dbReference type="NCBI Taxonomy" id="304207"/>
    <lineage>
        <taxon>Bacteria</taxon>
        <taxon>Bacillati</taxon>
        <taxon>Bacillota</taxon>
        <taxon>Bacilli</taxon>
        <taxon>Lactobacillales</taxon>
        <taxon>Lactobacillaceae</taxon>
        <taxon>Schleiferilactobacillus</taxon>
    </lineage>
</organism>
<dbReference type="RefSeq" id="WP_152260335.1">
    <property type="nucleotide sequence ID" value="NZ_CP045143.1"/>
</dbReference>
<comment type="similarity">
    <text evidence="1">Belongs to the transferase hexapeptide repeat family.</text>
</comment>
<accession>A0A5P8M2N6</accession>
<keyword evidence="3" id="KW-0677">Repeat</keyword>
<dbReference type="InterPro" id="IPR018357">
    <property type="entry name" value="Hexapep_transf_CS"/>
</dbReference>
<name>A0A5P8M2N6_9LACO</name>
<dbReference type="PANTHER" id="PTHR23416:SF23">
    <property type="entry name" value="ACETYLTRANSFERASE C18B11.09C-RELATED"/>
    <property type="match status" value="1"/>
</dbReference>
<dbReference type="KEGG" id="lhb:D1010_04445"/>
<evidence type="ECO:0000256" key="3">
    <source>
        <dbReference type="ARBA" id="ARBA00022737"/>
    </source>
</evidence>
<evidence type="ECO:0000256" key="2">
    <source>
        <dbReference type="ARBA" id="ARBA00022679"/>
    </source>
</evidence>
<dbReference type="SUPFAM" id="SSF51161">
    <property type="entry name" value="Trimeric LpxA-like enzymes"/>
    <property type="match status" value="1"/>
</dbReference>
<dbReference type="PANTHER" id="PTHR23416">
    <property type="entry name" value="SIALIC ACID SYNTHASE-RELATED"/>
    <property type="match status" value="1"/>
</dbReference>
<dbReference type="InterPro" id="IPR011004">
    <property type="entry name" value="Trimer_LpxA-like_sf"/>
</dbReference>
<evidence type="ECO:0000313" key="4">
    <source>
        <dbReference type="EMBL" id="QFR22749.1"/>
    </source>
</evidence>
<dbReference type="EMBL" id="CP045143">
    <property type="protein sequence ID" value="QFR22749.1"/>
    <property type="molecule type" value="Genomic_DNA"/>
</dbReference>